<gene>
    <name evidence="2" type="ORF">KIK155_LOCUS15184</name>
    <name evidence="3" type="ORF">TOA249_LOCUS30702</name>
</gene>
<name>A0A821V383_9BILA</name>
<feature type="compositionally biased region" description="Polar residues" evidence="1">
    <location>
        <begin position="210"/>
        <end position="221"/>
    </location>
</feature>
<dbReference type="EMBL" id="CAJNYV010002664">
    <property type="protein sequence ID" value="CAF3491535.1"/>
    <property type="molecule type" value="Genomic_DNA"/>
</dbReference>
<reference evidence="3" key="1">
    <citation type="submission" date="2021-02" db="EMBL/GenBank/DDBJ databases">
        <authorList>
            <person name="Nowell W R."/>
        </authorList>
    </citation>
    <scope>NUCLEOTIDE SEQUENCE</scope>
</reference>
<feature type="region of interest" description="Disordered" evidence="1">
    <location>
        <begin position="187"/>
        <end position="234"/>
    </location>
</feature>
<protein>
    <submittedName>
        <fullName evidence="3">Uncharacterized protein</fullName>
    </submittedName>
</protein>
<dbReference type="Proteomes" id="UP000663865">
    <property type="component" value="Unassembled WGS sequence"/>
</dbReference>
<comment type="caution">
    <text evidence="3">The sequence shown here is derived from an EMBL/GenBank/DDBJ whole genome shotgun (WGS) entry which is preliminary data.</text>
</comment>
<evidence type="ECO:0000313" key="2">
    <source>
        <dbReference type="EMBL" id="CAF3491535.1"/>
    </source>
</evidence>
<feature type="compositionally biased region" description="Acidic residues" evidence="1">
    <location>
        <begin position="222"/>
        <end position="234"/>
    </location>
</feature>
<evidence type="ECO:0000313" key="4">
    <source>
        <dbReference type="Proteomes" id="UP000663838"/>
    </source>
</evidence>
<dbReference type="AlphaFoldDB" id="A0A821V383"/>
<evidence type="ECO:0000256" key="1">
    <source>
        <dbReference type="SAM" id="MobiDB-lite"/>
    </source>
</evidence>
<dbReference type="Proteomes" id="UP000663838">
    <property type="component" value="Unassembled WGS sequence"/>
</dbReference>
<organism evidence="3 4">
    <name type="scientific">Rotaria socialis</name>
    <dbReference type="NCBI Taxonomy" id="392032"/>
    <lineage>
        <taxon>Eukaryota</taxon>
        <taxon>Metazoa</taxon>
        <taxon>Spiralia</taxon>
        <taxon>Gnathifera</taxon>
        <taxon>Rotifera</taxon>
        <taxon>Eurotatoria</taxon>
        <taxon>Bdelloidea</taxon>
        <taxon>Philodinida</taxon>
        <taxon>Philodinidae</taxon>
        <taxon>Rotaria</taxon>
    </lineage>
</organism>
<evidence type="ECO:0000313" key="3">
    <source>
        <dbReference type="EMBL" id="CAF4901339.1"/>
    </source>
</evidence>
<accession>A0A821V383</accession>
<dbReference type="EMBL" id="CAJOBS010005550">
    <property type="protein sequence ID" value="CAF4901339.1"/>
    <property type="molecule type" value="Genomic_DNA"/>
</dbReference>
<proteinExistence type="predicted"/>
<sequence length="234" mass="27016">MWTTSHAFTRAIGQIHRPESDSHTFRSGSYEAHPHADTINLLLSVGEAALSAINSDTPVSPVPYAVSPHMDINSRIKVLTRRIVIYKSELPTNNRTNGPMPKYLQIRQFIGQDLFALESCFLTQKEFSTYTFQALKWNYTMCHLYIGYYQFLHDYPVFIYSGLPWTTIRNEFNCWKKWLDSDEARELPTSDYSSSSFWKGALPPYRENQPESSESPANSYSFEDDTLDSTEYES</sequence>